<name>A0A852XIS3_9MICO</name>
<dbReference type="SUPFAM" id="SSF53335">
    <property type="entry name" value="S-adenosyl-L-methionine-dependent methyltransferases"/>
    <property type="match status" value="1"/>
</dbReference>
<dbReference type="GO" id="GO:0008168">
    <property type="term" value="F:methyltransferase activity"/>
    <property type="evidence" value="ECO:0007669"/>
    <property type="project" value="UniProtKB-KW"/>
</dbReference>
<evidence type="ECO:0000313" key="1">
    <source>
        <dbReference type="EMBL" id="NYG38241.1"/>
    </source>
</evidence>
<keyword evidence="1" id="KW-0808">Transferase</keyword>
<gene>
    <name evidence="1" type="ORF">BJY28_002710</name>
</gene>
<evidence type="ECO:0000313" key="2">
    <source>
        <dbReference type="Proteomes" id="UP000592181"/>
    </source>
</evidence>
<proteinExistence type="predicted"/>
<dbReference type="EMBL" id="JACBZX010000001">
    <property type="protein sequence ID" value="NYG38241.1"/>
    <property type="molecule type" value="Genomic_DNA"/>
</dbReference>
<comment type="caution">
    <text evidence="1">The sequence shown here is derived from an EMBL/GenBank/DDBJ whole genome shotgun (WGS) entry which is preliminary data.</text>
</comment>
<keyword evidence="1" id="KW-0489">Methyltransferase</keyword>
<keyword evidence="2" id="KW-1185">Reference proteome</keyword>
<dbReference type="GO" id="GO:0032259">
    <property type="term" value="P:methylation"/>
    <property type="evidence" value="ECO:0007669"/>
    <property type="project" value="UniProtKB-KW"/>
</dbReference>
<reference evidence="1 2" key="1">
    <citation type="submission" date="2020-07" db="EMBL/GenBank/DDBJ databases">
        <title>Sequencing the genomes of 1000 actinobacteria strains.</title>
        <authorList>
            <person name="Klenk H.-P."/>
        </authorList>
    </citation>
    <scope>NUCLEOTIDE SEQUENCE [LARGE SCALE GENOMIC DNA]</scope>
    <source>
        <strain evidence="1 2">DSM 24723</strain>
    </source>
</reference>
<dbReference type="RefSeq" id="WP_179463470.1">
    <property type="nucleotide sequence ID" value="NZ_JACBZX010000001.1"/>
</dbReference>
<organism evidence="1 2">
    <name type="scientific">Janibacter alkaliphilus</name>
    <dbReference type="NCBI Taxonomy" id="1069963"/>
    <lineage>
        <taxon>Bacteria</taxon>
        <taxon>Bacillati</taxon>
        <taxon>Actinomycetota</taxon>
        <taxon>Actinomycetes</taxon>
        <taxon>Micrococcales</taxon>
        <taxon>Intrasporangiaceae</taxon>
        <taxon>Janibacter</taxon>
    </lineage>
</organism>
<sequence length="283" mass="31802">MQLERFLEEVEASFDGDPQVSDPSDPAFAELTRTVNGYTSANELAVLNAAARALPEDECYLEVGSYKGRSICGAVRSVPDRTFYVLENYLEFGMQGQEARAELEHNLATHAAHADVRLIEGNCFSLLRRPGLLDRPVGVYFYDGEHTATSHYLALGIIEPWLADEAVVLVDDATYPMVTDAHDAYIARHPQWRVERRWDARTNDDPRWANGLHALSFRRDAATARGSEEPWDVRWRRLGYRTVLGPGQKAAWTAIHRFPGLVPLAKRLYPSKEASSIEASDRS</sequence>
<dbReference type="Proteomes" id="UP000592181">
    <property type="component" value="Unassembled WGS sequence"/>
</dbReference>
<dbReference type="InterPro" id="IPR029063">
    <property type="entry name" value="SAM-dependent_MTases_sf"/>
</dbReference>
<dbReference type="AlphaFoldDB" id="A0A852XIS3"/>
<dbReference type="Pfam" id="PF13578">
    <property type="entry name" value="Methyltransf_24"/>
    <property type="match status" value="1"/>
</dbReference>
<accession>A0A852XIS3</accession>
<protein>
    <submittedName>
        <fullName evidence="1">Putative O-methyltransferase YrrM</fullName>
    </submittedName>
</protein>
<dbReference type="Gene3D" id="3.40.50.150">
    <property type="entry name" value="Vaccinia Virus protein VP39"/>
    <property type="match status" value="1"/>
</dbReference>